<evidence type="ECO:0000256" key="1">
    <source>
        <dbReference type="SAM" id="MobiDB-lite"/>
    </source>
</evidence>
<evidence type="ECO:0000313" key="4">
    <source>
        <dbReference type="Proteomes" id="UP001140949"/>
    </source>
</evidence>
<gene>
    <name evidence="3" type="ORF">M6B38_257510</name>
    <name evidence="2" type="ORF">M6B38_390300</name>
</gene>
<proteinExistence type="predicted"/>
<comment type="caution">
    <text evidence="2">The sequence shown here is derived from an EMBL/GenBank/DDBJ whole genome shotgun (WGS) entry which is preliminary data.</text>
</comment>
<feature type="compositionally biased region" description="Low complexity" evidence="1">
    <location>
        <begin position="11"/>
        <end position="24"/>
    </location>
</feature>
<keyword evidence="4" id="KW-1185">Reference proteome</keyword>
<organism evidence="2 4">
    <name type="scientific">Iris pallida</name>
    <name type="common">Sweet iris</name>
    <dbReference type="NCBI Taxonomy" id="29817"/>
    <lineage>
        <taxon>Eukaryota</taxon>
        <taxon>Viridiplantae</taxon>
        <taxon>Streptophyta</taxon>
        <taxon>Embryophyta</taxon>
        <taxon>Tracheophyta</taxon>
        <taxon>Spermatophyta</taxon>
        <taxon>Magnoliopsida</taxon>
        <taxon>Liliopsida</taxon>
        <taxon>Asparagales</taxon>
        <taxon>Iridaceae</taxon>
        <taxon>Iridoideae</taxon>
        <taxon>Irideae</taxon>
        <taxon>Iris</taxon>
    </lineage>
</organism>
<dbReference type="AlphaFoldDB" id="A0AAX6G0P5"/>
<dbReference type="EMBL" id="JANAVB010001918">
    <property type="protein sequence ID" value="KAJ6852138.1"/>
    <property type="molecule type" value="Genomic_DNA"/>
</dbReference>
<feature type="region of interest" description="Disordered" evidence="1">
    <location>
        <begin position="1"/>
        <end position="43"/>
    </location>
</feature>
<evidence type="ECO:0000313" key="2">
    <source>
        <dbReference type="EMBL" id="KAJ6822102.1"/>
    </source>
</evidence>
<dbReference type="EMBL" id="JANAVB010024600">
    <property type="protein sequence ID" value="KAJ6822102.1"/>
    <property type="molecule type" value="Genomic_DNA"/>
</dbReference>
<accession>A0AAX6G0P5</accession>
<reference evidence="2" key="2">
    <citation type="submission" date="2023-04" db="EMBL/GenBank/DDBJ databases">
        <authorList>
            <person name="Bruccoleri R.E."/>
            <person name="Oakeley E.J."/>
            <person name="Faust A.-M."/>
            <person name="Dessus-Babus S."/>
            <person name="Altorfer M."/>
            <person name="Burckhardt D."/>
            <person name="Oertli M."/>
            <person name="Naumann U."/>
            <person name="Petersen F."/>
            <person name="Wong J."/>
        </authorList>
    </citation>
    <scope>NUCLEOTIDE SEQUENCE</scope>
    <source>
        <strain evidence="2">GSM-AAB239-AS_SAM_17_03QT</strain>
        <tissue evidence="2">Leaf</tissue>
    </source>
</reference>
<feature type="compositionally biased region" description="Polar residues" evidence="1">
    <location>
        <begin position="1"/>
        <end position="10"/>
    </location>
</feature>
<reference evidence="2" key="1">
    <citation type="journal article" date="2023" name="GigaByte">
        <title>Genome assembly of the bearded iris, Iris pallida Lam.</title>
        <authorList>
            <person name="Bruccoleri R.E."/>
            <person name="Oakeley E.J."/>
            <person name="Faust A.M.E."/>
            <person name="Altorfer M."/>
            <person name="Dessus-Babus S."/>
            <person name="Burckhardt D."/>
            <person name="Oertli M."/>
            <person name="Naumann U."/>
            <person name="Petersen F."/>
            <person name="Wong J."/>
        </authorList>
    </citation>
    <scope>NUCLEOTIDE SEQUENCE</scope>
    <source>
        <strain evidence="2">GSM-AAB239-AS_SAM_17_03QT</strain>
    </source>
</reference>
<sequence>MMEATTTGAPTESLLEMSSPSSPTIHHPKTPKVRSTAEISDDREALHYRATVEPPPKSPSRHWIDPDLVDLVIPEPSSTTSA</sequence>
<dbReference type="Proteomes" id="UP001140949">
    <property type="component" value="Unassembled WGS sequence"/>
</dbReference>
<name>A0AAX6G0P5_IRIPA</name>
<evidence type="ECO:0000313" key="3">
    <source>
        <dbReference type="EMBL" id="KAJ6852138.1"/>
    </source>
</evidence>
<protein>
    <submittedName>
        <fullName evidence="2">Uncharacterized protein</fullName>
    </submittedName>
</protein>